<dbReference type="PANTHER" id="PTHR30341">
    <property type="entry name" value="SODIUM ION/PROTON ANTIPORTER NHAA-RELATED"/>
    <property type="match status" value="1"/>
</dbReference>
<comment type="subcellular location">
    <subcellularLocation>
        <location evidence="1">Cell inner membrane</location>
        <topology evidence="1">Multi-pass membrane protein</topology>
    </subcellularLocation>
    <subcellularLocation>
        <location evidence="12">Cell membrane</location>
        <topology evidence="12">Multi-pass membrane protein</topology>
    </subcellularLocation>
</comment>
<feature type="compositionally biased region" description="Basic and acidic residues" evidence="13">
    <location>
        <begin position="623"/>
        <end position="634"/>
    </location>
</feature>
<feature type="transmembrane region" description="Helical" evidence="12">
    <location>
        <begin position="172"/>
        <end position="192"/>
    </location>
</feature>
<feature type="transmembrane region" description="Helical" evidence="12">
    <location>
        <begin position="33"/>
        <end position="51"/>
    </location>
</feature>
<keyword evidence="16" id="KW-1185">Reference proteome</keyword>
<evidence type="ECO:0000259" key="14">
    <source>
        <dbReference type="Pfam" id="PF13462"/>
    </source>
</evidence>
<feature type="transmembrane region" description="Helical" evidence="12">
    <location>
        <begin position="377"/>
        <end position="395"/>
    </location>
</feature>
<feature type="region of interest" description="Disordered" evidence="13">
    <location>
        <begin position="623"/>
        <end position="648"/>
    </location>
</feature>
<dbReference type="Gene3D" id="1.20.1530.10">
    <property type="entry name" value="Na+/H+ antiporter like domain"/>
    <property type="match status" value="1"/>
</dbReference>
<dbReference type="InterPro" id="IPR036249">
    <property type="entry name" value="Thioredoxin-like_sf"/>
</dbReference>
<keyword evidence="9 12" id="KW-0406">Ion transport</keyword>
<proteinExistence type="inferred from homology"/>
<dbReference type="RefSeq" id="WP_377935242.1">
    <property type="nucleotide sequence ID" value="NZ_JBHUEA010000018.1"/>
</dbReference>
<dbReference type="NCBIfam" id="TIGR00773">
    <property type="entry name" value="NhaA"/>
    <property type="match status" value="1"/>
</dbReference>
<evidence type="ECO:0000256" key="8">
    <source>
        <dbReference type="ARBA" id="ARBA00023053"/>
    </source>
</evidence>
<feature type="transmembrane region" description="Helical" evidence="12">
    <location>
        <begin position="223"/>
        <end position="256"/>
    </location>
</feature>
<dbReference type="HAMAP" id="MF_01844">
    <property type="entry name" value="NhaA"/>
    <property type="match status" value="1"/>
</dbReference>
<dbReference type="Pfam" id="PF06965">
    <property type="entry name" value="Na_H_antiport_1"/>
    <property type="match status" value="1"/>
</dbReference>
<feature type="transmembrane region" description="Helical" evidence="12">
    <location>
        <begin position="140"/>
        <end position="160"/>
    </location>
</feature>
<gene>
    <name evidence="12 15" type="primary">nhaA</name>
    <name evidence="15" type="ORF">ACFSBI_12035</name>
</gene>
<feature type="transmembrane region" description="Helical" evidence="12">
    <location>
        <begin position="336"/>
        <end position="357"/>
    </location>
</feature>
<keyword evidence="3 12" id="KW-0813">Transport</keyword>
<feature type="transmembrane region" description="Helical" evidence="12">
    <location>
        <begin position="306"/>
        <end position="324"/>
    </location>
</feature>
<name>A0ABW4LJP1_9MICO</name>
<keyword evidence="11 12" id="KW-0739">Sodium transport</keyword>
<evidence type="ECO:0000256" key="3">
    <source>
        <dbReference type="ARBA" id="ARBA00022448"/>
    </source>
</evidence>
<evidence type="ECO:0000256" key="12">
    <source>
        <dbReference type="HAMAP-Rule" id="MF_01844"/>
    </source>
</evidence>
<reference evidence="16" key="1">
    <citation type="journal article" date="2019" name="Int. J. Syst. Evol. Microbiol.">
        <title>The Global Catalogue of Microorganisms (GCM) 10K type strain sequencing project: providing services to taxonomists for standard genome sequencing and annotation.</title>
        <authorList>
            <consortium name="The Broad Institute Genomics Platform"/>
            <consortium name="The Broad Institute Genome Sequencing Center for Infectious Disease"/>
            <person name="Wu L."/>
            <person name="Ma J."/>
        </authorList>
    </citation>
    <scope>NUCLEOTIDE SEQUENCE [LARGE SCALE GENOMIC DNA]</scope>
    <source>
        <strain evidence="16">CGMCC 1.12471</strain>
    </source>
</reference>
<evidence type="ECO:0000256" key="13">
    <source>
        <dbReference type="SAM" id="MobiDB-lite"/>
    </source>
</evidence>
<dbReference type="InterPro" id="IPR004670">
    <property type="entry name" value="NhaA"/>
</dbReference>
<keyword evidence="4 12" id="KW-0050">Antiport</keyword>
<dbReference type="PANTHER" id="PTHR30341:SF0">
    <property type="entry name" value="NA(+)_H(+) ANTIPORTER NHAA"/>
    <property type="match status" value="1"/>
</dbReference>
<evidence type="ECO:0000256" key="1">
    <source>
        <dbReference type="ARBA" id="ARBA00004429"/>
    </source>
</evidence>
<keyword evidence="8 12" id="KW-0915">Sodium</keyword>
<comment type="function">
    <text evidence="12">Na(+)/H(+) antiporter that extrudes sodium in exchange for external protons.</text>
</comment>
<keyword evidence="7 12" id="KW-1133">Transmembrane helix</keyword>
<evidence type="ECO:0000256" key="7">
    <source>
        <dbReference type="ARBA" id="ARBA00022989"/>
    </source>
</evidence>
<dbReference type="InterPro" id="IPR012336">
    <property type="entry name" value="Thioredoxin-like_fold"/>
</dbReference>
<evidence type="ECO:0000256" key="4">
    <source>
        <dbReference type="ARBA" id="ARBA00022449"/>
    </source>
</evidence>
<dbReference type="Proteomes" id="UP001597347">
    <property type="component" value="Unassembled WGS sequence"/>
</dbReference>
<evidence type="ECO:0000256" key="11">
    <source>
        <dbReference type="ARBA" id="ARBA00023201"/>
    </source>
</evidence>
<feature type="transmembrane region" description="Helical" evidence="12">
    <location>
        <begin position="407"/>
        <end position="427"/>
    </location>
</feature>
<sequence length="648" mass="69665">MTAVLTGLRERLAPRRRSRNPWFDTDPTERRSAVLLLVGTALALLWANLPLGGGYTEFWRTPLSIAFGDTAIDLTFREAVNDGLMTLFFFVVGLEVKGEIRVGELRDPRRAVIPMAAAALGVAVPALVFVAVNAGQPHVGAWGVVISTDTAFLVGALALVGPRLGQRLRVFLLTLAVVDDVGALLVIAIVYTGGVRPVPLLVAAVLLSLQLLVRFLKAGRGPATLVIGVGSWVALYAAGVHPTLAGVALALLVPAYSPRPRSVQRLAEVVRAFQQSPNSDYAIRTRDTLRASISPNERLRAAFGPYVSYLILPVFALANAGVRLDGEVVGEALASPLFWGIVAGLALGKPLGITGGTLLMRRTGLGSLAPGLTMGRIAGGGLLSGIGFTISLFIVELAVGPERDAEIARFGVLVASTAAFALGAVWFRVLDRVQPPDPVLIKLLRPFDPERDHYVGPADAPSVLVEYGDYECPFCSRATAAIDEVRAHYGDRLVHVWRHLPLRDVHPHAVAAAYASEAVALQTSGAGDHRHDAFTRSLFAHQDALEQQDIEGYVRDAGFDVERFREDVVGRRVAQRVQEDVDDAVEMDLHSTPTFFIDGKRRSGAYDAQSLIEAIDLSRRLRDERDERAAADRSDGEDEAAEPAPAGR</sequence>
<evidence type="ECO:0000256" key="6">
    <source>
        <dbReference type="ARBA" id="ARBA00022692"/>
    </source>
</evidence>
<dbReference type="SUPFAM" id="SSF52833">
    <property type="entry name" value="Thioredoxin-like"/>
    <property type="match status" value="1"/>
</dbReference>
<protein>
    <recommendedName>
        <fullName evidence="12">Na(+)/H(+) antiporter NhaA</fullName>
    </recommendedName>
    <alternativeName>
        <fullName evidence="12">Sodium/proton antiporter NhaA</fullName>
    </alternativeName>
</protein>
<comment type="similarity">
    <text evidence="2">In the N-terminal section; belongs to the NhaA Na(+)/H(+) (TC 2.A.33) antiporter family.</text>
</comment>
<comment type="similarity">
    <text evidence="12">Belongs to the NhaA Na(+)/H(+) (TC 2.A.33) antiporter family.</text>
</comment>
<accession>A0ABW4LJP1</accession>
<keyword evidence="6 12" id="KW-0812">Transmembrane</keyword>
<organism evidence="15 16">
    <name type="scientific">Amnibacterium endophyticum</name>
    <dbReference type="NCBI Taxonomy" id="2109337"/>
    <lineage>
        <taxon>Bacteria</taxon>
        <taxon>Bacillati</taxon>
        <taxon>Actinomycetota</taxon>
        <taxon>Actinomycetes</taxon>
        <taxon>Micrococcales</taxon>
        <taxon>Microbacteriaceae</taxon>
        <taxon>Amnibacterium</taxon>
    </lineage>
</organism>
<evidence type="ECO:0000256" key="5">
    <source>
        <dbReference type="ARBA" id="ARBA00022475"/>
    </source>
</evidence>
<feature type="domain" description="Thioredoxin-like fold" evidence="14">
    <location>
        <begin position="451"/>
        <end position="616"/>
    </location>
</feature>
<evidence type="ECO:0000256" key="9">
    <source>
        <dbReference type="ARBA" id="ARBA00023065"/>
    </source>
</evidence>
<evidence type="ECO:0000313" key="16">
    <source>
        <dbReference type="Proteomes" id="UP001597347"/>
    </source>
</evidence>
<dbReference type="EMBL" id="JBHUEA010000018">
    <property type="protein sequence ID" value="MFD1722279.1"/>
    <property type="molecule type" value="Genomic_DNA"/>
</dbReference>
<comment type="caution">
    <text evidence="15">The sequence shown here is derived from an EMBL/GenBank/DDBJ whole genome shotgun (WGS) entry which is preliminary data.</text>
</comment>
<feature type="transmembrane region" description="Helical" evidence="12">
    <location>
        <begin position="198"/>
        <end position="216"/>
    </location>
</feature>
<evidence type="ECO:0000313" key="15">
    <source>
        <dbReference type="EMBL" id="MFD1722279.1"/>
    </source>
</evidence>
<keyword evidence="10 12" id="KW-0472">Membrane</keyword>
<feature type="transmembrane region" description="Helical" evidence="12">
    <location>
        <begin position="112"/>
        <end position="134"/>
    </location>
</feature>
<keyword evidence="5 12" id="KW-1003">Cell membrane</keyword>
<comment type="catalytic activity">
    <reaction evidence="12">
        <text>Na(+)(in) + 2 H(+)(out) = Na(+)(out) + 2 H(+)(in)</text>
        <dbReference type="Rhea" id="RHEA:29251"/>
        <dbReference type="ChEBI" id="CHEBI:15378"/>
        <dbReference type="ChEBI" id="CHEBI:29101"/>
    </reaction>
</comment>
<dbReference type="InterPro" id="IPR023171">
    <property type="entry name" value="Na/H_antiporter_dom_sf"/>
</dbReference>
<dbReference type="Pfam" id="PF13462">
    <property type="entry name" value="Thioredoxin_4"/>
    <property type="match status" value="1"/>
</dbReference>
<evidence type="ECO:0000256" key="2">
    <source>
        <dbReference type="ARBA" id="ARBA00007006"/>
    </source>
</evidence>
<dbReference type="Gene3D" id="3.40.30.10">
    <property type="entry name" value="Glutaredoxin"/>
    <property type="match status" value="1"/>
</dbReference>
<evidence type="ECO:0000256" key="10">
    <source>
        <dbReference type="ARBA" id="ARBA00023136"/>
    </source>
</evidence>